<evidence type="ECO:0000256" key="4">
    <source>
        <dbReference type="ARBA" id="ARBA00035175"/>
    </source>
</evidence>
<dbReference type="PANTHER" id="PTHR15893:SF0">
    <property type="entry name" value="LARGE RIBOSOMAL SUBUNIT PROTEIN BL27M"/>
    <property type="match status" value="1"/>
</dbReference>
<gene>
    <name evidence="5" type="primary">rpmA</name>
    <name evidence="6" type="ORF">SAMN05446037_1008101</name>
</gene>
<evidence type="ECO:0000256" key="1">
    <source>
        <dbReference type="ARBA" id="ARBA00010797"/>
    </source>
</evidence>
<dbReference type="NCBIfam" id="TIGR00062">
    <property type="entry name" value="L27"/>
    <property type="match status" value="1"/>
</dbReference>
<dbReference type="GO" id="GO:0003735">
    <property type="term" value="F:structural constituent of ribosome"/>
    <property type="evidence" value="ECO:0007669"/>
    <property type="project" value="InterPro"/>
</dbReference>
<dbReference type="OrthoDB" id="9803474at2"/>
<protein>
    <recommendedName>
        <fullName evidence="4 5">Large ribosomal subunit protein bL27</fullName>
    </recommendedName>
</protein>
<evidence type="ECO:0000256" key="2">
    <source>
        <dbReference type="ARBA" id="ARBA00022980"/>
    </source>
</evidence>
<dbReference type="PRINTS" id="PR00063">
    <property type="entry name" value="RIBOSOMALL27"/>
</dbReference>
<keyword evidence="7" id="KW-1185">Reference proteome</keyword>
<sequence length="93" mass="9904">MFKINLQLFASKKGVGSSKNGRDSAAKRLGVKKSDGQSVTAGNILVRQRGTKIHPGTNVGKGGDDTLFALIDGVVKFERKGKDKKQVSIYAAN</sequence>
<dbReference type="Pfam" id="PF01016">
    <property type="entry name" value="Ribosomal_L27"/>
    <property type="match status" value="1"/>
</dbReference>
<dbReference type="Gene3D" id="2.40.50.100">
    <property type="match status" value="1"/>
</dbReference>
<dbReference type="HAMAP" id="MF_00539">
    <property type="entry name" value="Ribosomal_bL27"/>
    <property type="match status" value="1"/>
</dbReference>
<dbReference type="InterPro" id="IPR001684">
    <property type="entry name" value="Ribosomal_bL27"/>
</dbReference>
<dbReference type="PROSITE" id="PS00831">
    <property type="entry name" value="RIBOSOMAL_L27"/>
    <property type="match status" value="1"/>
</dbReference>
<dbReference type="AlphaFoldDB" id="A0A239DT56"/>
<comment type="similarity">
    <text evidence="1 5">Belongs to the bacterial ribosomal protein bL27 family.</text>
</comment>
<evidence type="ECO:0000313" key="7">
    <source>
        <dbReference type="Proteomes" id="UP000198304"/>
    </source>
</evidence>
<dbReference type="RefSeq" id="WP_089282776.1">
    <property type="nucleotide sequence ID" value="NZ_FZOJ01000008.1"/>
</dbReference>
<dbReference type="PANTHER" id="PTHR15893">
    <property type="entry name" value="RIBOSOMAL PROTEIN L27"/>
    <property type="match status" value="1"/>
</dbReference>
<name>A0A239DT56_9FIRM</name>
<keyword evidence="2 5" id="KW-0689">Ribosomal protein</keyword>
<organism evidence="6 7">
    <name type="scientific">Anaerovirgula multivorans</name>
    <dbReference type="NCBI Taxonomy" id="312168"/>
    <lineage>
        <taxon>Bacteria</taxon>
        <taxon>Bacillati</taxon>
        <taxon>Bacillota</taxon>
        <taxon>Clostridia</taxon>
        <taxon>Peptostreptococcales</taxon>
        <taxon>Natronincolaceae</taxon>
        <taxon>Anaerovirgula</taxon>
    </lineage>
</organism>
<keyword evidence="3 5" id="KW-0687">Ribonucleoprotein</keyword>
<evidence type="ECO:0000256" key="5">
    <source>
        <dbReference type="HAMAP-Rule" id="MF_00539"/>
    </source>
</evidence>
<accession>A0A239DT56</accession>
<dbReference type="FunFam" id="2.40.50.100:FF:000004">
    <property type="entry name" value="50S ribosomal protein L27"/>
    <property type="match status" value="1"/>
</dbReference>
<evidence type="ECO:0000313" key="6">
    <source>
        <dbReference type="EMBL" id="SNS34902.1"/>
    </source>
</evidence>
<dbReference type="GO" id="GO:0022625">
    <property type="term" value="C:cytosolic large ribosomal subunit"/>
    <property type="evidence" value="ECO:0007669"/>
    <property type="project" value="TreeGrafter"/>
</dbReference>
<proteinExistence type="inferred from homology"/>
<reference evidence="6 7" key="1">
    <citation type="submission" date="2017-06" db="EMBL/GenBank/DDBJ databases">
        <authorList>
            <person name="Kim H.J."/>
            <person name="Triplett B.A."/>
        </authorList>
    </citation>
    <scope>NUCLEOTIDE SEQUENCE [LARGE SCALE GENOMIC DNA]</scope>
    <source>
        <strain evidence="6 7">SCA</strain>
    </source>
</reference>
<evidence type="ECO:0000256" key="3">
    <source>
        <dbReference type="ARBA" id="ARBA00023274"/>
    </source>
</evidence>
<dbReference type="GO" id="GO:0006412">
    <property type="term" value="P:translation"/>
    <property type="evidence" value="ECO:0007669"/>
    <property type="project" value="UniProtKB-UniRule"/>
</dbReference>
<dbReference type="EMBL" id="FZOJ01000008">
    <property type="protein sequence ID" value="SNS34902.1"/>
    <property type="molecule type" value="Genomic_DNA"/>
</dbReference>
<dbReference type="InterPro" id="IPR018261">
    <property type="entry name" value="Ribosomal_bL27_CS"/>
</dbReference>
<dbReference type="Proteomes" id="UP000198304">
    <property type="component" value="Unassembled WGS sequence"/>
</dbReference>
<dbReference type="SUPFAM" id="SSF110324">
    <property type="entry name" value="Ribosomal L27 protein-like"/>
    <property type="match status" value="1"/>
</dbReference>